<evidence type="ECO:0000256" key="5">
    <source>
        <dbReference type="ARBA" id="ARBA00022695"/>
    </source>
</evidence>
<dbReference type="FunFam" id="1.10.150.20:FF:000041">
    <property type="entry name" value="DNA-directed RNA polymerase"/>
    <property type="match status" value="1"/>
</dbReference>
<accession>Q239M6</accession>
<dbReference type="GO" id="GO:0006390">
    <property type="term" value="P:mitochondrial transcription"/>
    <property type="evidence" value="ECO:0007669"/>
    <property type="project" value="TreeGrafter"/>
</dbReference>
<keyword evidence="6" id="KW-0804">Transcription</keyword>
<evidence type="ECO:0000256" key="4">
    <source>
        <dbReference type="ARBA" id="ARBA00022679"/>
    </source>
</evidence>
<dbReference type="InterPro" id="IPR029262">
    <property type="entry name" value="RPOL_N"/>
</dbReference>
<keyword evidence="10" id="KW-1185">Reference proteome</keyword>
<keyword evidence="5" id="KW-0548">Nucleotidyltransferase</keyword>
<dbReference type="Gene3D" id="1.10.1320.10">
    <property type="entry name" value="DNA-directed RNA polymerase, N-terminal domain"/>
    <property type="match status" value="1"/>
</dbReference>
<keyword evidence="4" id="KW-0808">Transferase</keyword>
<evidence type="ECO:0000256" key="2">
    <source>
        <dbReference type="ARBA" id="ARBA00012418"/>
    </source>
</evidence>
<dbReference type="GO" id="GO:0034245">
    <property type="term" value="C:mitochondrial DNA-directed RNA polymerase complex"/>
    <property type="evidence" value="ECO:0007669"/>
    <property type="project" value="TreeGrafter"/>
</dbReference>
<dbReference type="InterPro" id="IPR046950">
    <property type="entry name" value="DNA-dir_Rpol_C_phage-type"/>
</dbReference>
<dbReference type="RefSeq" id="XP_001013489.2">
    <property type="nucleotide sequence ID" value="XM_001013489.2"/>
</dbReference>
<dbReference type="Gene3D" id="1.10.150.20">
    <property type="entry name" value="5' to 3' exonuclease, C-terminal subdomain"/>
    <property type="match status" value="1"/>
</dbReference>
<organism evidence="9 10">
    <name type="scientific">Tetrahymena thermophila (strain SB210)</name>
    <dbReference type="NCBI Taxonomy" id="312017"/>
    <lineage>
        <taxon>Eukaryota</taxon>
        <taxon>Sar</taxon>
        <taxon>Alveolata</taxon>
        <taxon>Ciliophora</taxon>
        <taxon>Intramacronucleata</taxon>
        <taxon>Oligohymenophorea</taxon>
        <taxon>Hymenostomatida</taxon>
        <taxon>Tetrahymenina</taxon>
        <taxon>Tetrahymenidae</taxon>
        <taxon>Tetrahymena</taxon>
    </lineage>
</organism>
<dbReference type="AlphaFoldDB" id="Q239M6"/>
<evidence type="ECO:0000313" key="10">
    <source>
        <dbReference type="Proteomes" id="UP000009168"/>
    </source>
</evidence>
<protein>
    <recommendedName>
        <fullName evidence="2">DNA-directed RNA polymerase</fullName>
        <ecNumber evidence="2">2.7.7.6</ecNumber>
    </recommendedName>
</protein>
<dbReference type="InParanoid" id="Q239M6"/>
<evidence type="ECO:0000256" key="7">
    <source>
        <dbReference type="ARBA" id="ARBA00048552"/>
    </source>
</evidence>
<dbReference type="OrthoDB" id="276422at2759"/>
<dbReference type="KEGG" id="tet:TTHERM_01119540"/>
<name>Q239M6_TETTS</name>
<comment type="catalytic activity">
    <reaction evidence="7">
        <text>RNA(n) + a ribonucleoside 5'-triphosphate = RNA(n+1) + diphosphate</text>
        <dbReference type="Rhea" id="RHEA:21248"/>
        <dbReference type="Rhea" id="RHEA-COMP:14527"/>
        <dbReference type="Rhea" id="RHEA-COMP:17342"/>
        <dbReference type="ChEBI" id="CHEBI:33019"/>
        <dbReference type="ChEBI" id="CHEBI:61557"/>
        <dbReference type="ChEBI" id="CHEBI:140395"/>
        <dbReference type="EC" id="2.7.7.6"/>
    </reaction>
</comment>
<dbReference type="PANTHER" id="PTHR10102">
    <property type="entry name" value="DNA-DIRECTED RNA POLYMERASE, MITOCHONDRIAL"/>
    <property type="match status" value="1"/>
</dbReference>
<dbReference type="SUPFAM" id="SSF56672">
    <property type="entry name" value="DNA/RNA polymerases"/>
    <property type="match status" value="1"/>
</dbReference>
<dbReference type="STRING" id="312017.Q239M6"/>
<gene>
    <name evidence="9" type="ORF">TTHERM_01119540</name>
</gene>
<dbReference type="InterPro" id="IPR002092">
    <property type="entry name" value="DNA-dir_Rpol_phage-type"/>
</dbReference>
<comment type="similarity">
    <text evidence="1">Belongs to the phage and mitochondrial RNA polymerase family.</text>
</comment>
<dbReference type="EC" id="2.7.7.6" evidence="2"/>
<dbReference type="eggNOG" id="KOG1038">
    <property type="taxonomic scope" value="Eukaryota"/>
</dbReference>
<sequence length="1156" mass="134749">MLAFISKQSSYGVTNRVIHSYKQLLSNTSNSCIYRSNQISFNGATSFVNQQKYLHANLNQNVKMFDVQHNLFNGSVKQTNEPATTSNNQTLQQLFEQVKPKTLFEKEKQQQELYHLQYKHIRKEYLIEGARASQILIQLDGNLLEDCCQIFFNEFLSNREKVPSKISLAIEKCYNEKLERFITEEERIIRDDPYKIAERSQEIFKSLKIILEIMDKGNKGLLTGDLHPKLIDGCSKVFPETLKKLQEFQHQNIDGGSSLSFEQIVDSMYNTISVYAFQEMFKLPLYGIKYPDLENKRNLFERQLILEQESQSQAVNKFLKVYEDLNKFGLAVNIGFAKRYIMNWFPNLCKVIKEEQQQCLLGELKGERKYYATYLTKLSAERIAILSLTELMKQILRISNKFKESAENMENTIVDCSIVSKAIFSSIGEAVNLQYIYEQEEKLNKEKEKKDLESLVEKINSNNTSNSSEEEVTQRAKKYLADKTKEANQKIMESLYKKKNSTSKLNYQEIGIPKTIQLKIGSLLIYLMKETIQIRNEQNFWIHLLVPSYKKSKNNDGYVGVININEDFIISLYEQSEKSESPFMHLERCLPMIYKPAPWQDYEIGGYYQRPTNLMRIHESPIQEKVLSYSDLSKMYNILNTVSQTAWRINKKVFDVMEKIWEEGGGQGEIPRRFYDYKDYVYQYQLKECKNRDEQQRLMKKIQEQRDMHSMRSDFQLKINVAKAFRNIEKIYFPHNVDFRGRIYPIPPHLNHMGADISRGLLEYSESKKIGKTGWYWLKVHLSNLLGQDKLSFPERVAFAESQFENVKRWASDPLKHREWIQVEDAWQALATIFDVAEALKLENPEDYISHLHVHMDGSCNGLQHYAAIGRDKDGAMQVNLMNAQKPGDLYSHVARMVEQRVGKDANDDLAKYNAIAKKLSGNIKRKVVKQTVMTSVYGVTFVGARKQIYKQLRDKDFLTEEEAYEASYYLAQTTLDCIKDLFSSAHYIKKWLINCAGLIANTSNPVSWITPMGLPVVQPYRSKGQLDVINTVIQKIAVEQDSDRLPINKSKQRSAFPPNYIHSLDSTHLMYTALECIKRGMHFAAVHDSYWTHACDIEEMHKILREQFVKLHSQPLLEDLKASFERRYPNIEFPEIPNRGLLDLEEVKKSTYFFC</sequence>
<dbReference type="HOGENOM" id="CLU_003364_4_0_1"/>
<dbReference type="PANTHER" id="PTHR10102:SF0">
    <property type="entry name" value="DNA-DIRECTED RNA POLYMERASE, MITOCHONDRIAL"/>
    <property type="match status" value="1"/>
</dbReference>
<keyword evidence="3 9" id="KW-0240">DNA-directed RNA polymerase</keyword>
<evidence type="ECO:0000259" key="8">
    <source>
        <dbReference type="SMART" id="SM01311"/>
    </source>
</evidence>
<dbReference type="Gene3D" id="1.10.287.280">
    <property type="match status" value="1"/>
</dbReference>
<dbReference type="InterPro" id="IPR037159">
    <property type="entry name" value="RNA_POL_N_sf"/>
</dbReference>
<dbReference type="GeneID" id="7842444"/>
<dbReference type="Proteomes" id="UP000009168">
    <property type="component" value="Unassembled WGS sequence"/>
</dbReference>
<proteinExistence type="inferred from homology"/>
<reference evidence="10" key="1">
    <citation type="journal article" date="2006" name="PLoS Biol.">
        <title>Macronuclear genome sequence of the ciliate Tetrahymena thermophila, a model eukaryote.</title>
        <authorList>
            <person name="Eisen J.A."/>
            <person name="Coyne R.S."/>
            <person name="Wu M."/>
            <person name="Wu D."/>
            <person name="Thiagarajan M."/>
            <person name="Wortman J.R."/>
            <person name="Badger J.H."/>
            <person name="Ren Q."/>
            <person name="Amedeo P."/>
            <person name="Jones K.M."/>
            <person name="Tallon L.J."/>
            <person name="Delcher A.L."/>
            <person name="Salzberg S.L."/>
            <person name="Silva J.C."/>
            <person name="Haas B.J."/>
            <person name="Majoros W.H."/>
            <person name="Farzad M."/>
            <person name="Carlton J.M."/>
            <person name="Smith R.K. Jr."/>
            <person name="Garg J."/>
            <person name="Pearlman R.E."/>
            <person name="Karrer K.M."/>
            <person name="Sun L."/>
            <person name="Manning G."/>
            <person name="Elde N.C."/>
            <person name="Turkewitz A.P."/>
            <person name="Asai D.J."/>
            <person name="Wilkes D.E."/>
            <person name="Wang Y."/>
            <person name="Cai H."/>
            <person name="Collins K."/>
            <person name="Stewart B.A."/>
            <person name="Lee S.R."/>
            <person name="Wilamowska K."/>
            <person name="Weinberg Z."/>
            <person name="Ruzzo W.L."/>
            <person name="Wloga D."/>
            <person name="Gaertig J."/>
            <person name="Frankel J."/>
            <person name="Tsao C.-C."/>
            <person name="Gorovsky M.A."/>
            <person name="Keeling P.J."/>
            <person name="Waller R.F."/>
            <person name="Patron N.J."/>
            <person name="Cherry J.M."/>
            <person name="Stover N.A."/>
            <person name="Krieger C.J."/>
            <person name="del Toro C."/>
            <person name="Ryder H.F."/>
            <person name="Williamson S.C."/>
            <person name="Barbeau R.A."/>
            <person name="Hamilton E.P."/>
            <person name="Orias E."/>
        </authorList>
    </citation>
    <scope>NUCLEOTIDE SEQUENCE [LARGE SCALE GENOMIC DNA]</scope>
    <source>
        <strain evidence="10">SB210</strain>
    </source>
</reference>
<evidence type="ECO:0000256" key="6">
    <source>
        <dbReference type="ARBA" id="ARBA00023163"/>
    </source>
</evidence>
<dbReference type="Pfam" id="PF00940">
    <property type="entry name" value="RNA_pol"/>
    <property type="match status" value="1"/>
</dbReference>
<dbReference type="GO" id="GO:0003899">
    <property type="term" value="F:DNA-directed RNA polymerase activity"/>
    <property type="evidence" value="ECO:0007669"/>
    <property type="project" value="UniProtKB-EC"/>
</dbReference>
<evidence type="ECO:0000313" key="9">
    <source>
        <dbReference type="EMBL" id="EAR93244.2"/>
    </source>
</evidence>
<evidence type="ECO:0000256" key="1">
    <source>
        <dbReference type="ARBA" id="ARBA00009493"/>
    </source>
</evidence>
<evidence type="ECO:0000256" key="3">
    <source>
        <dbReference type="ARBA" id="ARBA00022478"/>
    </source>
</evidence>
<dbReference type="EMBL" id="GG662729">
    <property type="protein sequence ID" value="EAR93244.2"/>
    <property type="molecule type" value="Genomic_DNA"/>
</dbReference>
<feature type="domain" description="DNA-directed RNA polymerase N-terminal" evidence="8">
    <location>
        <begin position="301"/>
        <end position="644"/>
    </location>
</feature>
<dbReference type="Pfam" id="PF14700">
    <property type="entry name" value="RPOL_N"/>
    <property type="match status" value="1"/>
</dbReference>
<dbReference type="GO" id="GO:0003677">
    <property type="term" value="F:DNA binding"/>
    <property type="evidence" value="ECO:0007669"/>
    <property type="project" value="InterPro"/>
</dbReference>
<dbReference type="PROSITE" id="PS00489">
    <property type="entry name" value="RNA_POL_PHAGE_2"/>
    <property type="match status" value="1"/>
</dbReference>
<dbReference type="InterPro" id="IPR043502">
    <property type="entry name" value="DNA/RNA_pol_sf"/>
</dbReference>
<dbReference type="SMART" id="SM01311">
    <property type="entry name" value="RPOL_N"/>
    <property type="match status" value="1"/>
</dbReference>